<dbReference type="Pfam" id="PF13460">
    <property type="entry name" value="NAD_binding_10"/>
    <property type="match status" value="1"/>
</dbReference>
<dbReference type="AlphaFoldDB" id="A0A6P1EC18"/>
<evidence type="ECO:0000313" key="2">
    <source>
        <dbReference type="EMBL" id="QHB52781.1"/>
    </source>
</evidence>
<accession>A0A6P1EC18</accession>
<dbReference type="InterPro" id="IPR051604">
    <property type="entry name" value="Ergot_Alk_Oxidoreductase"/>
</dbReference>
<dbReference type="PANTHER" id="PTHR43162:SF1">
    <property type="entry name" value="PRESTALK A DIFFERENTIATION PROTEIN A"/>
    <property type="match status" value="1"/>
</dbReference>
<protein>
    <submittedName>
        <fullName evidence="2">NAD(P)H-binding protein</fullName>
    </submittedName>
</protein>
<dbReference type="PANTHER" id="PTHR43162">
    <property type="match status" value="1"/>
</dbReference>
<feature type="domain" description="NAD(P)-binding" evidence="1">
    <location>
        <begin position="7"/>
        <end position="190"/>
    </location>
</feature>
<name>A0A6P1EC18_LENHI</name>
<reference evidence="2 3" key="1">
    <citation type="submission" date="2019-12" db="EMBL/GenBank/DDBJ databases">
        <title>Lactobacillus hilgardii FLUB.</title>
        <authorList>
            <person name="Gustaw K."/>
        </authorList>
    </citation>
    <scope>NUCLEOTIDE SEQUENCE [LARGE SCALE GENOMIC DNA]</scope>
    <source>
        <strain evidence="2 3">FLUB</strain>
    </source>
</reference>
<evidence type="ECO:0000313" key="3">
    <source>
        <dbReference type="Proteomes" id="UP000465035"/>
    </source>
</evidence>
<sequence length="305" mass="33918">MKITLLGSLGHIGSIVAPALLKDGHDVTIITTSQKRAAQIKELGANAAIGTMTDEDFLSRQFQNADVVYLMISGNSDGSIFENAKKQGQIFSNAVRKANVKNVVDLSSIGAYEPEAGSLYAYHFIEDKLRELNDVNVAFVRPVGFYSNLYTNVQSIRQNHVIYSNIPEQTEGKRVSPIDIAKVVLKLLEQTPEGKTIHYVYSDTFSMHQLIEMLKVSLPMPDLHFVQITDQEAENQLLSNGIPMSIAKSFVQMNAFQRNPEKLYEDLNRQSPVAGHYKLTDFVQEFTASFNDQKPSGGSNTLVDK</sequence>
<dbReference type="InterPro" id="IPR036291">
    <property type="entry name" value="NAD(P)-bd_dom_sf"/>
</dbReference>
<evidence type="ECO:0000259" key="1">
    <source>
        <dbReference type="Pfam" id="PF13460"/>
    </source>
</evidence>
<organism evidence="2 3">
    <name type="scientific">Lentilactobacillus hilgardii</name>
    <name type="common">Lactobacillus hilgardii</name>
    <dbReference type="NCBI Taxonomy" id="1588"/>
    <lineage>
        <taxon>Bacteria</taxon>
        <taxon>Bacillati</taxon>
        <taxon>Bacillota</taxon>
        <taxon>Bacilli</taxon>
        <taxon>Lactobacillales</taxon>
        <taxon>Lactobacillaceae</taxon>
        <taxon>Lentilactobacillus</taxon>
    </lineage>
</organism>
<dbReference type="InterPro" id="IPR016040">
    <property type="entry name" value="NAD(P)-bd_dom"/>
</dbReference>
<dbReference type="RefSeq" id="WP_004466617.1">
    <property type="nucleotide sequence ID" value="NZ_CABKOL010000104.1"/>
</dbReference>
<proteinExistence type="predicted"/>
<dbReference type="SMR" id="A0A6P1EC18"/>
<dbReference type="Gene3D" id="3.90.25.10">
    <property type="entry name" value="UDP-galactose 4-epimerase, domain 1"/>
    <property type="match status" value="1"/>
</dbReference>
<dbReference type="SUPFAM" id="SSF51735">
    <property type="entry name" value="NAD(P)-binding Rossmann-fold domains"/>
    <property type="match status" value="1"/>
</dbReference>
<dbReference type="Gene3D" id="3.40.50.720">
    <property type="entry name" value="NAD(P)-binding Rossmann-like Domain"/>
    <property type="match status" value="1"/>
</dbReference>
<dbReference type="EMBL" id="CP047121">
    <property type="protein sequence ID" value="QHB52781.1"/>
    <property type="molecule type" value="Genomic_DNA"/>
</dbReference>
<dbReference type="GeneID" id="69059009"/>
<gene>
    <name evidence="2" type="ORF">GQR93_11560</name>
</gene>
<dbReference type="Proteomes" id="UP000465035">
    <property type="component" value="Chromosome"/>
</dbReference>